<dbReference type="Pfam" id="PF05700">
    <property type="entry name" value="BCAS2"/>
    <property type="match status" value="1"/>
</dbReference>
<dbReference type="InterPro" id="IPR008409">
    <property type="entry name" value="SPF27"/>
</dbReference>
<evidence type="ECO:0000313" key="8">
    <source>
        <dbReference type="EMBL" id="LAB66222.1"/>
    </source>
</evidence>
<sequence length="220" mass="25325">MASLNMATNDVIVDALPYIDTGYDEPGVREAAIAMVEDEKKRYRPTKNYLEHLPPLNVSAFETDIMRTEFERLSSRQPMDTLSMKRYELPPPPPGKMTDVAAWSECVDNSFAQLEHQATRLLNLELLNENGAEAWKCHNEELQRMLSRTQGQLTELKKAIQEVNWSRKSQQCKAGEELRHLESTWVSLVSRNYDIEQACVNLQQQIDRYNDIAAERPQQA</sequence>
<reference evidence="8" key="1">
    <citation type="journal article" date="2018" name="Biosci. Biotechnol. Biochem.">
        <title>Polysaccharide hydrolase of the hadal zone amphipods Hirondellea gigas.</title>
        <authorList>
            <person name="Kobayashi H."/>
            <person name="Nagahama T."/>
            <person name="Arai W."/>
            <person name="Sasagawa Y."/>
            <person name="Umeda M."/>
            <person name="Hayashi T."/>
            <person name="Nikaido I."/>
            <person name="Watanabe H."/>
            <person name="Oguri K."/>
            <person name="Kitazato H."/>
            <person name="Fujioka K."/>
            <person name="Kido Y."/>
            <person name="Takami H."/>
        </authorList>
    </citation>
    <scope>NUCLEOTIDE SEQUENCE</scope>
    <source>
        <tissue evidence="8">Whole body</tissue>
    </source>
</reference>
<evidence type="ECO:0000256" key="4">
    <source>
        <dbReference type="ARBA" id="ARBA00022664"/>
    </source>
</evidence>
<proteinExistence type="evidence at transcript level"/>
<comment type="subcellular location">
    <subcellularLocation>
        <location evidence="1">Nucleus</location>
    </subcellularLocation>
</comment>
<evidence type="ECO:0000256" key="3">
    <source>
        <dbReference type="ARBA" id="ARBA00014158"/>
    </source>
</evidence>
<evidence type="ECO:0000256" key="2">
    <source>
        <dbReference type="ARBA" id="ARBA00010788"/>
    </source>
</evidence>
<dbReference type="GO" id="GO:0071013">
    <property type="term" value="C:catalytic step 2 spliceosome"/>
    <property type="evidence" value="ECO:0007669"/>
    <property type="project" value="TreeGrafter"/>
</dbReference>
<dbReference type="GO" id="GO:0071011">
    <property type="term" value="C:precatalytic spliceosome"/>
    <property type="evidence" value="ECO:0007669"/>
    <property type="project" value="TreeGrafter"/>
</dbReference>
<evidence type="ECO:0000256" key="1">
    <source>
        <dbReference type="ARBA" id="ARBA00004123"/>
    </source>
</evidence>
<dbReference type="PANTHER" id="PTHR13296:SF0">
    <property type="entry name" value="PRE-MRNA-SPLICING FACTOR SPF27"/>
    <property type="match status" value="1"/>
</dbReference>
<organism evidence="8">
    <name type="scientific">Hirondellea gigas</name>
    <dbReference type="NCBI Taxonomy" id="1518452"/>
    <lineage>
        <taxon>Eukaryota</taxon>
        <taxon>Metazoa</taxon>
        <taxon>Ecdysozoa</taxon>
        <taxon>Arthropoda</taxon>
        <taxon>Crustacea</taxon>
        <taxon>Multicrustacea</taxon>
        <taxon>Malacostraca</taxon>
        <taxon>Eumalacostraca</taxon>
        <taxon>Peracarida</taxon>
        <taxon>Amphipoda</taxon>
        <taxon>Amphilochidea</taxon>
        <taxon>Lysianassida</taxon>
        <taxon>Lysianassidira</taxon>
        <taxon>Lysianassoidea</taxon>
        <taxon>Lysianassidae</taxon>
        <taxon>Hirondellea</taxon>
    </lineage>
</organism>
<comment type="similarity">
    <text evidence="2">Belongs to the SPF27 family.</text>
</comment>
<dbReference type="AlphaFoldDB" id="A0A2P2HWU3"/>
<keyword evidence="4" id="KW-0507">mRNA processing</keyword>
<evidence type="ECO:0000256" key="5">
    <source>
        <dbReference type="ARBA" id="ARBA00022728"/>
    </source>
</evidence>
<evidence type="ECO:0000256" key="7">
    <source>
        <dbReference type="ARBA" id="ARBA00023242"/>
    </source>
</evidence>
<accession>A0A2P2HWU3</accession>
<protein>
    <recommendedName>
        <fullName evidence="3">Pre-mRNA-splicing factor SPF27</fullName>
    </recommendedName>
</protein>
<keyword evidence="7" id="KW-0539">Nucleus</keyword>
<evidence type="ECO:0000256" key="6">
    <source>
        <dbReference type="ARBA" id="ARBA00023187"/>
    </source>
</evidence>
<name>A0A2P2HWU3_9CRUS</name>
<keyword evidence="5" id="KW-0747">Spliceosome</keyword>
<dbReference type="EMBL" id="IACF01000447">
    <property type="protein sequence ID" value="LAB66222.1"/>
    <property type="molecule type" value="mRNA"/>
</dbReference>
<dbReference type="PANTHER" id="PTHR13296">
    <property type="entry name" value="BCAS2 PROTEIN"/>
    <property type="match status" value="1"/>
</dbReference>
<dbReference type="GO" id="GO:0000974">
    <property type="term" value="C:Prp19 complex"/>
    <property type="evidence" value="ECO:0007669"/>
    <property type="project" value="TreeGrafter"/>
</dbReference>
<dbReference type="GO" id="GO:0008380">
    <property type="term" value="P:RNA splicing"/>
    <property type="evidence" value="ECO:0007669"/>
    <property type="project" value="UniProtKB-KW"/>
</dbReference>
<keyword evidence="6" id="KW-0508">mRNA splicing</keyword>
<dbReference type="GO" id="GO:0006397">
    <property type="term" value="P:mRNA processing"/>
    <property type="evidence" value="ECO:0007669"/>
    <property type="project" value="UniProtKB-KW"/>
</dbReference>